<organism evidence="3">
    <name type="scientific">marine metagenome</name>
    <dbReference type="NCBI Taxonomy" id="408172"/>
    <lineage>
        <taxon>unclassified sequences</taxon>
        <taxon>metagenomes</taxon>
        <taxon>ecological metagenomes</taxon>
    </lineage>
</organism>
<sequence>MEGSPIEFPSILEGSPLNGREGAEGMEHTRSGSDIFLRLDPGDELHASIQAVCKSEGVSGAAITSGIGRVRDTDIGYLGDDSVYHRVVLTAGNELLSMQGNVAVLDGEPFTHIHIVLSDDDHDVHGGHLFASTVHVTAEIHLRVLEKNVRVPMTRCSIPGSEFKPLTFEE</sequence>
<dbReference type="PROSITE" id="PS51742">
    <property type="entry name" value="PPC"/>
    <property type="match status" value="1"/>
</dbReference>
<dbReference type="PANTHER" id="PTHR34988:SF1">
    <property type="entry name" value="DNA-BINDING PROTEIN"/>
    <property type="match status" value="1"/>
</dbReference>
<dbReference type="PANTHER" id="PTHR34988">
    <property type="entry name" value="PROTEIN, PUTATIVE-RELATED"/>
    <property type="match status" value="1"/>
</dbReference>
<dbReference type="AlphaFoldDB" id="A0A382JYK1"/>
<dbReference type="Gene3D" id="3.30.1330.80">
    <property type="entry name" value="Hypothetical protein, similar to alpha- acetolactate decarboxylase, domain 2"/>
    <property type="match status" value="1"/>
</dbReference>
<reference evidence="3" key="1">
    <citation type="submission" date="2018-05" db="EMBL/GenBank/DDBJ databases">
        <authorList>
            <person name="Lanie J.A."/>
            <person name="Ng W.-L."/>
            <person name="Kazmierczak K.M."/>
            <person name="Andrzejewski T.M."/>
            <person name="Davidsen T.M."/>
            <person name="Wayne K.J."/>
            <person name="Tettelin H."/>
            <person name="Glass J.I."/>
            <person name="Rusch D."/>
            <person name="Podicherti R."/>
            <person name="Tsui H.-C.T."/>
            <person name="Winkler M.E."/>
        </authorList>
    </citation>
    <scope>NUCLEOTIDE SEQUENCE</scope>
</reference>
<feature type="domain" description="PPC" evidence="2">
    <location>
        <begin position="29"/>
        <end position="169"/>
    </location>
</feature>
<evidence type="ECO:0000259" key="2">
    <source>
        <dbReference type="PROSITE" id="PS51742"/>
    </source>
</evidence>
<protein>
    <recommendedName>
        <fullName evidence="2">PPC domain-containing protein</fullName>
    </recommendedName>
</protein>
<proteinExistence type="predicted"/>
<dbReference type="SUPFAM" id="SSF117856">
    <property type="entry name" value="AF0104/ALDC/Ptd012-like"/>
    <property type="match status" value="1"/>
</dbReference>
<name>A0A382JYK1_9ZZZZ</name>
<dbReference type="CDD" id="cd11378">
    <property type="entry name" value="DUF296"/>
    <property type="match status" value="1"/>
</dbReference>
<gene>
    <name evidence="3" type="ORF">METZ01_LOCUS269246</name>
</gene>
<evidence type="ECO:0000256" key="1">
    <source>
        <dbReference type="SAM" id="MobiDB-lite"/>
    </source>
</evidence>
<feature type="region of interest" description="Disordered" evidence="1">
    <location>
        <begin position="1"/>
        <end position="28"/>
    </location>
</feature>
<dbReference type="EMBL" id="UINC01076843">
    <property type="protein sequence ID" value="SVC16392.1"/>
    <property type="molecule type" value="Genomic_DNA"/>
</dbReference>
<evidence type="ECO:0000313" key="3">
    <source>
        <dbReference type="EMBL" id="SVC16392.1"/>
    </source>
</evidence>
<dbReference type="Pfam" id="PF03479">
    <property type="entry name" value="PCC"/>
    <property type="match status" value="1"/>
</dbReference>
<accession>A0A382JYK1</accession>
<dbReference type="InterPro" id="IPR005175">
    <property type="entry name" value="PPC_dom"/>
</dbReference>